<dbReference type="SUPFAM" id="SSF47923">
    <property type="entry name" value="Ypt/Rab-GAP domain of gyp1p"/>
    <property type="match status" value="1"/>
</dbReference>
<dbReference type="PROSITE" id="PS50086">
    <property type="entry name" value="TBC_RABGAP"/>
    <property type="match status" value="1"/>
</dbReference>
<keyword evidence="3" id="KW-1185">Reference proteome</keyword>
<dbReference type="AlphaFoldDB" id="A0A9P0EF18"/>
<dbReference type="InterPro" id="IPR000195">
    <property type="entry name" value="Rab-GAP-TBC_dom"/>
</dbReference>
<dbReference type="Pfam" id="PF00566">
    <property type="entry name" value="RabGAP-TBC"/>
    <property type="match status" value="1"/>
</dbReference>
<dbReference type="Proteomes" id="UP001152798">
    <property type="component" value="Chromosome 2"/>
</dbReference>
<dbReference type="OrthoDB" id="5578278at2759"/>
<proteinExistence type="predicted"/>
<dbReference type="Gene3D" id="1.10.472.80">
    <property type="entry name" value="Ypt/Rab-GAP domain of gyp1p, domain 3"/>
    <property type="match status" value="1"/>
</dbReference>
<gene>
    <name evidence="2" type="ORF">NEZAVI_LOCUS4517</name>
</gene>
<reference evidence="2" key="1">
    <citation type="submission" date="2022-01" db="EMBL/GenBank/DDBJ databases">
        <authorList>
            <person name="King R."/>
        </authorList>
    </citation>
    <scope>NUCLEOTIDE SEQUENCE</scope>
</reference>
<protein>
    <recommendedName>
        <fullName evidence="1">Rab-GAP TBC domain-containing protein</fullName>
    </recommendedName>
</protein>
<dbReference type="EMBL" id="OV725078">
    <property type="protein sequence ID" value="CAH1393912.1"/>
    <property type="molecule type" value="Genomic_DNA"/>
</dbReference>
<evidence type="ECO:0000259" key="1">
    <source>
        <dbReference type="PROSITE" id="PS50086"/>
    </source>
</evidence>
<organism evidence="2 3">
    <name type="scientific">Nezara viridula</name>
    <name type="common">Southern green stink bug</name>
    <name type="synonym">Cimex viridulus</name>
    <dbReference type="NCBI Taxonomy" id="85310"/>
    <lineage>
        <taxon>Eukaryota</taxon>
        <taxon>Metazoa</taxon>
        <taxon>Ecdysozoa</taxon>
        <taxon>Arthropoda</taxon>
        <taxon>Hexapoda</taxon>
        <taxon>Insecta</taxon>
        <taxon>Pterygota</taxon>
        <taxon>Neoptera</taxon>
        <taxon>Paraneoptera</taxon>
        <taxon>Hemiptera</taxon>
        <taxon>Heteroptera</taxon>
        <taxon>Panheteroptera</taxon>
        <taxon>Pentatomomorpha</taxon>
        <taxon>Pentatomoidea</taxon>
        <taxon>Pentatomidae</taxon>
        <taxon>Pentatominae</taxon>
        <taxon>Nezara</taxon>
    </lineage>
</organism>
<evidence type="ECO:0000313" key="3">
    <source>
        <dbReference type="Proteomes" id="UP001152798"/>
    </source>
</evidence>
<accession>A0A9P0EF18</accession>
<dbReference type="InterPro" id="IPR035969">
    <property type="entry name" value="Rab-GAP_TBC_sf"/>
</dbReference>
<feature type="domain" description="Rab-GAP TBC" evidence="1">
    <location>
        <begin position="1"/>
        <end position="87"/>
    </location>
</feature>
<evidence type="ECO:0000313" key="2">
    <source>
        <dbReference type="EMBL" id="CAH1393912.1"/>
    </source>
</evidence>
<sequence length="237" mass="27166">MVAFEVVATILVNYCQMWFNEFPLVSQDITSYIEYVVKRFDLDLWNHFNKLGIHNTTYVCPVMETLFAEVLVENDWLVLWDNVLTSKTDFLTLAVAAFYVVNKNLFLSCKSKKEFEFRIHNPVSTSIKILINKTREMAQNLKFKSNFHDFTSLIKGNTYQILIDPMKVNKVLTLESISNSENASVIKKIMEINDTSLEEEPDSINVPDIMNGQGSISDNLVLSPGTPLNFNTCLIKM</sequence>
<name>A0A9P0EF18_NEZVI</name>